<feature type="transmembrane region" description="Helical" evidence="1">
    <location>
        <begin position="12"/>
        <end position="31"/>
    </location>
</feature>
<sequence>MNNLNQKLAVRIGFAGLAPFVFLTLACWIVHPEWLGALIKAQLHYGIVILSFLGGLHWGVVLMAGGANEKETKKALIWGVVPIIIAWLFMSQMLIGFVVQVAGFIMTYKIDKRLYQSYGVPEWFINLRLQLTRVVVGAQIFTFIAANVRNYPTA</sequence>
<dbReference type="EMBL" id="QJKB01000019">
    <property type="protein sequence ID" value="PXX36849.1"/>
    <property type="molecule type" value="Genomic_DNA"/>
</dbReference>
<comment type="caution">
    <text evidence="2">The sequence shown here is derived from an EMBL/GenBank/DDBJ whole genome shotgun (WGS) entry which is preliminary data.</text>
</comment>
<evidence type="ECO:0000313" key="3">
    <source>
        <dbReference type="Proteomes" id="UP000247792"/>
    </source>
</evidence>
<name>A0A318IN18_9BURK</name>
<dbReference type="OrthoDB" id="8591832at2"/>
<dbReference type="Proteomes" id="UP000247792">
    <property type="component" value="Unassembled WGS sequence"/>
</dbReference>
<dbReference type="PANTHER" id="PTHR15887">
    <property type="entry name" value="TRANSMEMBRANE PROTEIN 69"/>
    <property type="match status" value="1"/>
</dbReference>
<proteinExistence type="predicted"/>
<dbReference type="PANTHER" id="PTHR15887:SF1">
    <property type="entry name" value="TRANSMEMBRANE PROTEIN 69"/>
    <property type="match status" value="1"/>
</dbReference>
<accession>A0A318IN18</accession>
<evidence type="ECO:0000313" key="2">
    <source>
        <dbReference type="EMBL" id="PXX36849.1"/>
    </source>
</evidence>
<keyword evidence="1" id="KW-0472">Membrane</keyword>
<dbReference type="InterPro" id="IPR021836">
    <property type="entry name" value="DUF3429"/>
</dbReference>
<dbReference type="AlphaFoldDB" id="A0A318IN18"/>
<feature type="transmembrane region" description="Helical" evidence="1">
    <location>
        <begin position="76"/>
        <end position="107"/>
    </location>
</feature>
<feature type="transmembrane region" description="Helical" evidence="1">
    <location>
        <begin position="43"/>
        <end position="64"/>
    </location>
</feature>
<dbReference type="PROSITE" id="PS51257">
    <property type="entry name" value="PROKAR_LIPOPROTEIN"/>
    <property type="match status" value="1"/>
</dbReference>
<protein>
    <submittedName>
        <fullName evidence="2">Uncharacterized protein DUF3429</fullName>
    </submittedName>
</protein>
<gene>
    <name evidence="2" type="ORF">DFR42_11957</name>
</gene>
<keyword evidence="1" id="KW-1133">Transmembrane helix</keyword>
<organism evidence="2 3">
    <name type="scientific">Undibacterium pigrum</name>
    <dbReference type="NCBI Taxonomy" id="401470"/>
    <lineage>
        <taxon>Bacteria</taxon>
        <taxon>Pseudomonadati</taxon>
        <taxon>Pseudomonadota</taxon>
        <taxon>Betaproteobacteria</taxon>
        <taxon>Burkholderiales</taxon>
        <taxon>Oxalobacteraceae</taxon>
        <taxon>Undibacterium</taxon>
    </lineage>
</organism>
<keyword evidence="3" id="KW-1185">Reference proteome</keyword>
<dbReference type="Pfam" id="PF11911">
    <property type="entry name" value="DUF3429"/>
    <property type="match status" value="1"/>
</dbReference>
<keyword evidence="1" id="KW-0812">Transmembrane</keyword>
<evidence type="ECO:0000256" key="1">
    <source>
        <dbReference type="SAM" id="Phobius"/>
    </source>
</evidence>
<reference evidence="2 3" key="1">
    <citation type="submission" date="2018-05" db="EMBL/GenBank/DDBJ databases">
        <title>Genomic Encyclopedia of Type Strains, Phase IV (KMG-IV): sequencing the most valuable type-strain genomes for metagenomic binning, comparative biology and taxonomic classification.</title>
        <authorList>
            <person name="Goeker M."/>
        </authorList>
    </citation>
    <scope>NUCLEOTIDE SEQUENCE [LARGE SCALE GENOMIC DNA]</scope>
    <source>
        <strain evidence="2 3">DSM 19792</strain>
    </source>
</reference>
<dbReference type="RefSeq" id="WP_110258189.1">
    <property type="nucleotide sequence ID" value="NZ_QJKB01000019.1"/>
</dbReference>